<evidence type="ECO:0000313" key="2">
    <source>
        <dbReference type="Proteomes" id="UP000260991"/>
    </source>
</evidence>
<protein>
    <submittedName>
        <fullName evidence="1">ParA family protein</fullName>
    </submittedName>
</protein>
<dbReference type="EMBL" id="QVER01000044">
    <property type="protein sequence ID" value="RGB83772.1"/>
    <property type="molecule type" value="Genomic_DNA"/>
</dbReference>
<proteinExistence type="predicted"/>
<evidence type="ECO:0000313" key="1">
    <source>
        <dbReference type="EMBL" id="RGB83772.1"/>
    </source>
</evidence>
<reference evidence="1 2" key="1">
    <citation type="submission" date="2018-08" db="EMBL/GenBank/DDBJ databases">
        <title>A genome reference for cultivated species of the human gut microbiota.</title>
        <authorList>
            <person name="Zou Y."/>
            <person name="Xue W."/>
            <person name="Luo G."/>
        </authorList>
    </citation>
    <scope>NUCLEOTIDE SEQUENCE [LARGE SCALE GENOMIC DNA]</scope>
    <source>
        <strain evidence="1 2">AF32-8AC</strain>
    </source>
</reference>
<dbReference type="Proteomes" id="UP000260991">
    <property type="component" value="Unassembled WGS sequence"/>
</dbReference>
<comment type="caution">
    <text evidence="1">The sequence shown here is derived from an EMBL/GenBank/DDBJ whole genome shotgun (WGS) entry which is preliminary data.</text>
</comment>
<organism evidence="1 2">
    <name type="scientific">Faecalibacterium prausnitzii</name>
    <dbReference type="NCBI Taxonomy" id="853"/>
    <lineage>
        <taxon>Bacteria</taxon>
        <taxon>Bacillati</taxon>
        <taxon>Bacillota</taxon>
        <taxon>Clostridia</taxon>
        <taxon>Eubacteriales</taxon>
        <taxon>Oscillospiraceae</taxon>
        <taxon>Faecalibacterium</taxon>
    </lineage>
</organism>
<gene>
    <name evidence="1" type="ORF">DWZ46_14680</name>
</gene>
<name>A0A3E2TUW9_9FIRM</name>
<dbReference type="AlphaFoldDB" id="A0A3E2TUW9"/>
<sequence length="29" mass="3362">KVAEAYQSLAKEVLVDAEKRLKRSTERSR</sequence>
<feature type="non-terminal residue" evidence="1">
    <location>
        <position position="1"/>
    </location>
</feature>
<accession>A0A3E2TUW9</accession>